<evidence type="ECO:0000313" key="2">
    <source>
        <dbReference type="Proteomes" id="UP000000485"/>
    </source>
</evidence>
<dbReference type="AlphaFoldDB" id="F8A5V2"/>
<dbReference type="Proteomes" id="UP000000485">
    <property type="component" value="Chromosome"/>
</dbReference>
<proteinExistence type="predicted"/>
<dbReference type="HOGENOM" id="CLU_948960_0_0_11"/>
<keyword evidence="2" id="KW-1185">Reference proteome</keyword>
<dbReference type="EMBL" id="CP002665">
    <property type="protein sequence ID" value="AEI13392.1"/>
    <property type="molecule type" value="Genomic_DNA"/>
</dbReference>
<gene>
    <name evidence="1" type="ordered locus">Celgi_2899</name>
</gene>
<evidence type="ECO:0000313" key="1">
    <source>
        <dbReference type="EMBL" id="AEI13392.1"/>
    </source>
</evidence>
<sequence>MSWRASAAGLVVLLALCGCTDDARPETPAAAPSATAADEKPRATVLQRDFALDYRLDATTADGVPITLDGPRGTRVVPTVKDGTPVEAGDQVARVEVDRAYRAELAAAAGTSRIDAAALDALEEAAGVLRAPVAGVVDHAGGHLTLAATGTDVVTPLSGLQDLRLRALDIRAVATVETVVGQRDVACAHVWVVPDLDGDDESTATLRCRLPRTAETAPGLRAGLAVTSEVIADATLVPNAYVGSDHSGYVVTVVDGGTEREIPVDVGPSDGVVRVIRTPLPVGAELVLPATAP</sequence>
<organism evidence="1 2">
    <name type="scientific">Cellulomonas gilvus (strain ATCC 13127 / NRRL B-14078)</name>
    <name type="common">Cellvibrio gilvus</name>
    <dbReference type="NCBI Taxonomy" id="593907"/>
    <lineage>
        <taxon>Bacteria</taxon>
        <taxon>Bacillati</taxon>
        <taxon>Actinomycetota</taxon>
        <taxon>Actinomycetes</taxon>
        <taxon>Micrococcales</taxon>
        <taxon>Cellulomonadaceae</taxon>
        <taxon>Cellulomonas</taxon>
    </lineage>
</organism>
<accession>F8A5V2</accession>
<name>F8A5V2_CELGA</name>
<dbReference type="KEGG" id="cga:Celgi_2899"/>
<dbReference type="PROSITE" id="PS51257">
    <property type="entry name" value="PROKAR_LIPOPROTEIN"/>
    <property type="match status" value="1"/>
</dbReference>
<protein>
    <submittedName>
        <fullName evidence="1">Uncharacterized protein</fullName>
    </submittedName>
</protein>
<dbReference type="RefSeq" id="WP_013884909.1">
    <property type="nucleotide sequence ID" value="NC_015671.1"/>
</dbReference>
<dbReference type="eggNOG" id="ENOG502ZPYP">
    <property type="taxonomic scope" value="Bacteria"/>
</dbReference>
<reference evidence="2" key="1">
    <citation type="submission" date="2011-04" db="EMBL/GenBank/DDBJ databases">
        <title>Complete sequence of Cellvibrio gilvus ATCC 13127.</title>
        <authorList>
            <person name="Lucas S."/>
            <person name="Han J."/>
            <person name="Lapidus A."/>
            <person name="Cheng J.-F."/>
            <person name="Goodwin L."/>
            <person name="Pitluck S."/>
            <person name="Peters L."/>
            <person name="Munk A."/>
            <person name="Detter J.C."/>
            <person name="Han C."/>
            <person name="Tapia R."/>
            <person name="Land M."/>
            <person name="Hauser L."/>
            <person name="Kyrpides N."/>
            <person name="Ivanova N."/>
            <person name="Ovchinnikova G."/>
            <person name="Pagani I."/>
            <person name="Mead D."/>
            <person name="Brumm P."/>
            <person name="Woyke T."/>
        </authorList>
    </citation>
    <scope>NUCLEOTIDE SEQUENCE [LARGE SCALE GENOMIC DNA]</scope>
    <source>
        <strain evidence="2">ATCC 13127 / NRRL B-14078</strain>
    </source>
</reference>
<dbReference type="STRING" id="593907.Celgi_2899"/>